<feature type="domain" description="14-3-3" evidence="3">
    <location>
        <begin position="16"/>
        <end position="247"/>
    </location>
</feature>
<feature type="site" description="Interaction with phosphoserine on interacting protein" evidence="2">
    <location>
        <position position="70"/>
    </location>
</feature>
<dbReference type="EnsemblMetazoa" id="Aqu2.1.34342_001">
    <property type="protein sequence ID" value="Aqu2.1.34342_001"/>
    <property type="gene ID" value="Aqu2.1.34342"/>
</dbReference>
<name>A0A1X7V465_AMPQE</name>
<dbReference type="EnsemblMetazoa" id="XM_003385818.2">
    <property type="protein sequence ID" value="XP_003385866.1"/>
    <property type="gene ID" value="LOC100636449"/>
</dbReference>
<evidence type="ECO:0000259" key="3">
    <source>
        <dbReference type="SMART" id="SM00101"/>
    </source>
</evidence>
<gene>
    <name evidence="4" type="primary">100636449</name>
</gene>
<dbReference type="PIRSF" id="PIRSF000868">
    <property type="entry name" value="14-3-3"/>
    <property type="match status" value="1"/>
</dbReference>
<dbReference type="PANTHER" id="PTHR18860">
    <property type="entry name" value="14-3-3 PROTEIN"/>
    <property type="match status" value="1"/>
</dbReference>
<dbReference type="Gene3D" id="1.20.190.20">
    <property type="entry name" value="14-3-3 domain"/>
    <property type="match status" value="1"/>
</dbReference>
<dbReference type="PRINTS" id="PR00305">
    <property type="entry name" value="1433ZETA"/>
</dbReference>
<evidence type="ECO:0000256" key="1">
    <source>
        <dbReference type="ARBA" id="ARBA00006141"/>
    </source>
</evidence>
<dbReference type="InParanoid" id="A0A1X7V465"/>
<feature type="site" description="Interaction with phosphoserine on interacting protein" evidence="2">
    <location>
        <position position="140"/>
    </location>
</feature>
<reference evidence="5" key="1">
    <citation type="journal article" date="2010" name="Nature">
        <title>The Amphimedon queenslandica genome and the evolution of animal complexity.</title>
        <authorList>
            <person name="Srivastava M."/>
            <person name="Simakov O."/>
            <person name="Chapman J."/>
            <person name="Fahey B."/>
            <person name="Gauthier M.E."/>
            <person name="Mitros T."/>
            <person name="Richards G.S."/>
            <person name="Conaco C."/>
            <person name="Dacre M."/>
            <person name="Hellsten U."/>
            <person name="Larroux C."/>
            <person name="Putnam N.H."/>
            <person name="Stanke M."/>
            <person name="Adamska M."/>
            <person name="Darling A."/>
            <person name="Degnan S.M."/>
            <person name="Oakley T.H."/>
            <person name="Plachetzki D.C."/>
            <person name="Zhai Y."/>
            <person name="Adamski M."/>
            <person name="Calcino A."/>
            <person name="Cummins S.F."/>
            <person name="Goodstein D.M."/>
            <person name="Harris C."/>
            <person name="Jackson D.J."/>
            <person name="Leys S.P."/>
            <person name="Shu S."/>
            <person name="Woodcroft B.J."/>
            <person name="Vervoort M."/>
            <person name="Kosik K.S."/>
            <person name="Manning G."/>
            <person name="Degnan B.M."/>
            <person name="Rokhsar D.S."/>
        </authorList>
    </citation>
    <scope>NUCLEOTIDE SEQUENCE [LARGE SCALE GENOMIC DNA]</scope>
</reference>
<dbReference type="OMA" id="IEICEQN"/>
<evidence type="ECO:0000313" key="4">
    <source>
        <dbReference type="EnsemblMetazoa" id="Aqu2.1.34342_001"/>
    </source>
</evidence>
<dbReference type="Pfam" id="PF00244">
    <property type="entry name" value="14-3-3"/>
    <property type="match status" value="1"/>
</dbReference>
<evidence type="ECO:0000313" key="5">
    <source>
        <dbReference type="Proteomes" id="UP000007879"/>
    </source>
</evidence>
<dbReference type="InterPro" id="IPR023410">
    <property type="entry name" value="14-3-3_domain"/>
</dbReference>
<dbReference type="SMART" id="SM00101">
    <property type="entry name" value="14_3_3"/>
    <property type="match status" value="1"/>
</dbReference>
<dbReference type="AlphaFoldDB" id="A0A1X7V465"/>
<keyword evidence="5" id="KW-1185">Reference proteome</keyword>
<reference evidence="4" key="2">
    <citation type="submission" date="2017-05" db="UniProtKB">
        <authorList>
            <consortium name="EnsemblMetazoa"/>
        </authorList>
    </citation>
    <scope>IDENTIFICATION</scope>
</reference>
<dbReference type="InterPro" id="IPR036815">
    <property type="entry name" value="14-3-3_dom_sf"/>
</dbReference>
<dbReference type="Proteomes" id="UP000007879">
    <property type="component" value="Unassembled WGS sequence"/>
</dbReference>
<protein>
    <recommendedName>
        <fullName evidence="3">14-3-3 domain-containing protein</fullName>
    </recommendedName>
</protein>
<dbReference type="eggNOG" id="KOG0841">
    <property type="taxonomic scope" value="Eukaryota"/>
</dbReference>
<evidence type="ECO:0000256" key="2">
    <source>
        <dbReference type="PIRSR" id="PIRSR000868-1"/>
    </source>
</evidence>
<comment type="similarity">
    <text evidence="1">Belongs to the 14-3-3 family.</text>
</comment>
<dbReference type="KEGG" id="aqu:100636449"/>
<dbReference type="SUPFAM" id="SSF48445">
    <property type="entry name" value="14-3-3 protein"/>
    <property type="match status" value="1"/>
</dbReference>
<organism evidence="4">
    <name type="scientific">Amphimedon queenslandica</name>
    <name type="common">Sponge</name>
    <dbReference type="NCBI Taxonomy" id="400682"/>
    <lineage>
        <taxon>Eukaryota</taxon>
        <taxon>Metazoa</taxon>
        <taxon>Porifera</taxon>
        <taxon>Demospongiae</taxon>
        <taxon>Heteroscleromorpha</taxon>
        <taxon>Haplosclerida</taxon>
        <taxon>Niphatidae</taxon>
        <taxon>Amphimedon</taxon>
    </lineage>
</organism>
<accession>A0A1X7V465</accession>
<dbReference type="OrthoDB" id="10260625at2759"/>
<dbReference type="InterPro" id="IPR000308">
    <property type="entry name" value="14-3-3"/>
</dbReference>
<sequence>MAEITNDEGKSKEEQKMQMIITAQIAFDADRCDDMADCMHKATVIAGGHLSREERDLLSVAFKNATAVRRLSWRVIAASEQGEKDARMKDASKMYRHQIEGELLAICQLVVGLLDDYLIPASNDSNSEVFYYKMKGDYCRYRAELLLGKEREDAAAESEAAYRKAEDISSANLSPLHPLRLGLSLNHSVLYYEIFRDSVTACSIASKAITEAEQLEYDSTADDTDDEALSILKLLKDNFTIWNHDYN</sequence>
<dbReference type="STRING" id="400682.A0A1X7V465"/>
<proteinExistence type="inferred from homology"/>